<protein>
    <submittedName>
        <fullName evidence="1">Uncharacterized protein</fullName>
    </submittedName>
</protein>
<keyword evidence="2" id="KW-1185">Reference proteome</keyword>
<dbReference type="OrthoDB" id="1838911at2759"/>
<dbReference type="AlphaFoldDB" id="A0A9Q1KCI9"/>
<dbReference type="EMBL" id="JAKOGI010000160">
    <property type="protein sequence ID" value="KAJ8441611.1"/>
    <property type="molecule type" value="Genomic_DNA"/>
</dbReference>
<comment type="caution">
    <text evidence="1">The sequence shown here is derived from an EMBL/GenBank/DDBJ whole genome shotgun (WGS) entry which is preliminary data.</text>
</comment>
<organism evidence="1 2">
    <name type="scientific">Carnegiea gigantea</name>
    <dbReference type="NCBI Taxonomy" id="171969"/>
    <lineage>
        <taxon>Eukaryota</taxon>
        <taxon>Viridiplantae</taxon>
        <taxon>Streptophyta</taxon>
        <taxon>Embryophyta</taxon>
        <taxon>Tracheophyta</taxon>
        <taxon>Spermatophyta</taxon>
        <taxon>Magnoliopsida</taxon>
        <taxon>eudicotyledons</taxon>
        <taxon>Gunneridae</taxon>
        <taxon>Pentapetalae</taxon>
        <taxon>Caryophyllales</taxon>
        <taxon>Cactineae</taxon>
        <taxon>Cactaceae</taxon>
        <taxon>Cactoideae</taxon>
        <taxon>Echinocereeae</taxon>
        <taxon>Carnegiea</taxon>
    </lineage>
</organism>
<evidence type="ECO:0000313" key="2">
    <source>
        <dbReference type="Proteomes" id="UP001153076"/>
    </source>
</evidence>
<proteinExistence type="predicted"/>
<gene>
    <name evidence="1" type="ORF">Cgig2_023764</name>
</gene>
<evidence type="ECO:0000313" key="1">
    <source>
        <dbReference type="EMBL" id="KAJ8441611.1"/>
    </source>
</evidence>
<sequence length="194" mass="21687">MVKITNALRVMLRWPFRRWSKGIKEIESNDLIIEDGMKDTPVCSSVWRMQMGKKVNALLTASQVNREARLLCEEYFSKLKELIEVQVGSAINLKRKKSAEVRTKIVTGVQESSENGVPVCMNVPYGGANPEGNVVSTSNMLSNSNSNDQTLRQSTITPVGYYSLYYVDPRSVRGLTPMIFQSFIGQTPINSACN</sequence>
<reference evidence="1" key="1">
    <citation type="submission" date="2022-04" db="EMBL/GenBank/DDBJ databases">
        <title>Carnegiea gigantea Genome sequencing and assembly v2.</title>
        <authorList>
            <person name="Copetti D."/>
            <person name="Sanderson M.J."/>
            <person name="Burquez A."/>
            <person name="Wojciechowski M.F."/>
        </authorList>
    </citation>
    <scope>NUCLEOTIDE SEQUENCE</scope>
    <source>
        <strain evidence="1">SGP5-SGP5p</strain>
        <tissue evidence="1">Aerial part</tissue>
    </source>
</reference>
<dbReference type="Proteomes" id="UP001153076">
    <property type="component" value="Unassembled WGS sequence"/>
</dbReference>
<accession>A0A9Q1KCI9</accession>
<name>A0A9Q1KCI9_9CARY</name>